<dbReference type="STRING" id="35622.SAMN04489764_4812"/>
<evidence type="ECO:0000259" key="6">
    <source>
        <dbReference type="SMART" id="SM00382"/>
    </source>
</evidence>
<evidence type="ECO:0000256" key="5">
    <source>
        <dbReference type="SAM" id="MobiDB-lite"/>
    </source>
</evidence>
<evidence type="ECO:0000313" key="8">
    <source>
        <dbReference type="Proteomes" id="UP000217103"/>
    </source>
</evidence>
<dbReference type="Gene3D" id="3.40.50.300">
    <property type="entry name" value="P-loop containing nucleotide triphosphate hydrolases"/>
    <property type="match status" value="2"/>
</dbReference>
<dbReference type="GO" id="GO:0006302">
    <property type="term" value="P:double-strand break repair"/>
    <property type="evidence" value="ECO:0007669"/>
    <property type="project" value="InterPro"/>
</dbReference>
<proteinExistence type="inferred from homology"/>
<name>A0A1H1HTP1_9ACTN</name>
<evidence type="ECO:0000256" key="4">
    <source>
        <dbReference type="SAM" id="Coils"/>
    </source>
</evidence>
<feature type="domain" description="AAA+ ATPase" evidence="6">
    <location>
        <begin position="27"/>
        <end position="409"/>
    </location>
</feature>
<evidence type="ECO:0000256" key="2">
    <source>
        <dbReference type="ARBA" id="ARBA00011322"/>
    </source>
</evidence>
<keyword evidence="4" id="KW-0175">Coiled coil</keyword>
<comment type="similarity">
    <text evidence="1">Belongs to the SMC family. SbcC subfamily.</text>
</comment>
<dbReference type="GO" id="GO:0004527">
    <property type="term" value="F:exonuclease activity"/>
    <property type="evidence" value="ECO:0007669"/>
    <property type="project" value="UniProtKB-KW"/>
</dbReference>
<dbReference type="OrthoDB" id="9795626at2"/>
<dbReference type="InterPro" id="IPR038729">
    <property type="entry name" value="Rad50/SbcC_AAA"/>
</dbReference>
<reference evidence="7 8" key="1">
    <citation type="submission" date="2016-10" db="EMBL/GenBank/DDBJ databases">
        <authorList>
            <person name="de Groot N.N."/>
        </authorList>
    </citation>
    <scope>NUCLEOTIDE SEQUENCE [LARGE SCALE GENOMIC DNA]</scope>
    <source>
        <strain evidence="7 8">DSM 43794</strain>
    </source>
</reference>
<evidence type="ECO:0000256" key="1">
    <source>
        <dbReference type="ARBA" id="ARBA00006930"/>
    </source>
</evidence>
<sequence>MRLHRLTLTAFGSFPGVETVDFDALGQAGLFLIHGPTGAGKTTVLDAVCYALYGRVPGQRDSAKSLRCDHAPPDRGPRVVLEVTLRGRRLRLTRSPVWHRPKRRGRGLMEEKAKATAEELAPSGEWIPLSTRMDEIGDLVGGLLGMTVDQFCQVAMLPQGEFARFLRADGEERRALLERLFSVRVYSDVERWLAEHRTQTFRDAQALRKAVDSIADRIHGAAGPDLLARVTADGPHDASSGSGGADASPEPGADGPPRDGDLAEEDPVAWAHAVLAAAEEAAAQAEERCARSEAELRRARAALEEGRALARQRARHAEALARRADLALAAEERSDLAVILDDAARADRVLPLIREAEQRAEALTKARRLAEDALIRALPLLPACDGTPDPGVLSRLERERRDEIARLAGLRAEEERRANLRAELTDVDRELEALAVREEEIAGRLAALPERLEHARKLLEESARAAAAVPAAQAALDAAARTLTAVRRRDAVAADLETARADLAASLEALPSALAAAAEPGATPRELEETLARLERTHRDDLAALEELVAEEDRAERLRDRLAALDGELAELAEREAAARAAEADLPARLAEATARLDGLRARAAGVPAAQAARDTAARRLEAAKRRDALATELARAEEARRAAVDLAQEARDRLLAVRQARIDGMAGELARTLVPGEPCTVCGSREHPAPAAPGRAGVTAEEESEAEAASRAADDARRTAEARAADLAARLQEARDRAEGFDVAAAQAALEAADAEIAALAGIDGEVRRAEEAAEHAAAELERARERAAELGRELAARRSGRAELGAEFGRLTARLESARGDDPTVRARRDRIARECGLLAAAADRAAHAARLVTAHHEASAAVPGGESENDAAAAVEHAEAELARLRDLAAAEAAHAAETERLAAELADLERGREQVGLDRSALRTRRQRLAEEIERLTGLLDHAKGDDPTLAARLDRLADEAELLREAAELAAAERSAAEEHRGASERAEAAAVEAGFRDVEDARAAVLPAGERAAKAERLRALDAEAAAVESLLADPELAAAAAAPAPDLPALEERHDEAERRYAADRSDRDRATTRRDRIAELTEELQRREAQWRPAEERHRLARRLAELASGTSPDNTLDMRLSSYVLGERLRQVVDAANERLDRMSGGRYLLEYSARKTAGSRKRSGGGLGLRVLDGWTGVDRDPATLSGGESFITSLALALGLADVVTAEAGGAEIGTLFIDEGFGTLDEETLDGVLDILDGLRDGGRAVGIVSHVAELRHRIPARLAVRKTPAGSTLSQT</sequence>
<comment type="subunit">
    <text evidence="2">Heterodimer of SbcC and SbcD.</text>
</comment>
<dbReference type="EMBL" id="FNKK01000002">
    <property type="protein sequence ID" value="SDR28792.1"/>
    <property type="molecule type" value="Genomic_DNA"/>
</dbReference>
<keyword evidence="7" id="KW-0378">Hydrolase</keyword>
<feature type="coiled-coil region" evidence="4">
    <location>
        <begin position="923"/>
        <end position="978"/>
    </location>
</feature>
<feature type="coiled-coil region" evidence="4">
    <location>
        <begin position="275"/>
        <end position="309"/>
    </location>
</feature>
<dbReference type="PANTHER" id="PTHR32114">
    <property type="entry name" value="ABC TRANSPORTER ABCH.3"/>
    <property type="match status" value="1"/>
</dbReference>
<dbReference type="GO" id="GO:0016887">
    <property type="term" value="F:ATP hydrolysis activity"/>
    <property type="evidence" value="ECO:0007669"/>
    <property type="project" value="InterPro"/>
</dbReference>
<keyword evidence="7" id="KW-0540">Nuclease</keyword>
<accession>A0A1H1HTP1</accession>
<dbReference type="InterPro" id="IPR003593">
    <property type="entry name" value="AAA+_ATPase"/>
</dbReference>
<feature type="coiled-coil region" evidence="4">
    <location>
        <begin position="620"/>
        <end position="654"/>
    </location>
</feature>
<feature type="coiled-coil region" evidence="4">
    <location>
        <begin position="353"/>
        <end position="437"/>
    </location>
</feature>
<feature type="coiled-coil region" evidence="4">
    <location>
        <begin position="700"/>
        <end position="738"/>
    </location>
</feature>
<feature type="region of interest" description="Disordered" evidence="5">
    <location>
        <begin position="1049"/>
        <end position="1081"/>
    </location>
</feature>
<feature type="coiled-coil region" evidence="4">
    <location>
        <begin position="531"/>
        <end position="582"/>
    </location>
</feature>
<dbReference type="PANTHER" id="PTHR32114:SF2">
    <property type="entry name" value="ABC TRANSPORTER ABCH.3"/>
    <property type="match status" value="1"/>
</dbReference>
<feature type="coiled-coil region" evidence="4">
    <location>
        <begin position="768"/>
        <end position="799"/>
    </location>
</feature>
<dbReference type="SUPFAM" id="SSF52540">
    <property type="entry name" value="P-loop containing nucleoside triphosphate hydrolases"/>
    <property type="match status" value="1"/>
</dbReference>
<dbReference type="Pfam" id="PF13558">
    <property type="entry name" value="SbcC_Walker_B"/>
    <property type="match status" value="1"/>
</dbReference>
<dbReference type="Proteomes" id="UP000217103">
    <property type="component" value="Unassembled WGS sequence"/>
</dbReference>
<evidence type="ECO:0000313" key="7">
    <source>
        <dbReference type="EMBL" id="SDR28792.1"/>
    </source>
</evidence>
<feature type="region of interest" description="Disordered" evidence="5">
    <location>
        <begin position="228"/>
        <end position="263"/>
    </location>
</feature>
<gene>
    <name evidence="7" type="ORF">SAMN04489764_4812</name>
</gene>
<feature type="compositionally biased region" description="Low complexity" evidence="5">
    <location>
        <begin position="237"/>
        <end position="255"/>
    </location>
</feature>
<feature type="compositionally biased region" description="Basic and acidic residues" evidence="5">
    <location>
        <begin position="1057"/>
        <end position="1081"/>
    </location>
</feature>
<protein>
    <recommendedName>
        <fullName evidence="3">Nuclease SbcCD subunit C</fullName>
    </recommendedName>
</protein>
<dbReference type="RefSeq" id="WP_093262159.1">
    <property type="nucleotide sequence ID" value="NZ_FNKK01000002.1"/>
</dbReference>
<evidence type="ECO:0000256" key="3">
    <source>
        <dbReference type="ARBA" id="ARBA00013368"/>
    </source>
</evidence>
<dbReference type="SMART" id="SM00382">
    <property type="entry name" value="AAA"/>
    <property type="match status" value="1"/>
</dbReference>
<dbReference type="Pfam" id="PF13476">
    <property type="entry name" value="AAA_23"/>
    <property type="match status" value="1"/>
</dbReference>
<keyword evidence="7" id="KW-0269">Exonuclease</keyword>
<organism evidence="7 8">
    <name type="scientific">Thermostaphylospora chromogena</name>
    <dbReference type="NCBI Taxonomy" id="35622"/>
    <lineage>
        <taxon>Bacteria</taxon>
        <taxon>Bacillati</taxon>
        <taxon>Actinomycetota</taxon>
        <taxon>Actinomycetes</taxon>
        <taxon>Streptosporangiales</taxon>
        <taxon>Thermomonosporaceae</taxon>
        <taxon>Thermostaphylospora</taxon>
    </lineage>
</organism>
<keyword evidence="8" id="KW-1185">Reference proteome</keyword>
<dbReference type="InterPro" id="IPR027417">
    <property type="entry name" value="P-loop_NTPase"/>
</dbReference>